<feature type="compositionally biased region" description="Low complexity" evidence="1">
    <location>
        <begin position="27"/>
        <end position="84"/>
    </location>
</feature>
<feature type="region of interest" description="Disordered" evidence="1">
    <location>
        <begin position="1"/>
        <end position="86"/>
    </location>
</feature>
<dbReference type="Proteomes" id="UP000663824">
    <property type="component" value="Unassembled WGS sequence"/>
</dbReference>
<comment type="caution">
    <text evidence="2">The sequence shown here is derived from an EMBL/GenBank/DDBJ whole genome shotgun (WGS) entry which is preliminary data.</text>
</comment>
<protein>
    <submittedName>
        <fullName evidence="2">Uncharacterized protein</fullName>
    </submittedName>
</protein>
<dbReference type="EMBL" id="CAJNRE010001449">
    <property type="protein sequence ID" value="CAF1944451.1"/>
    <property type="molecule type" value="Genomic_DNA"/>
</dbReference>
<name>A0A816LLN2_9BILA</name>
<evidence type="ECO:0000313" key="3">
    <source>
        <dbReference type="Proteomes" id="UP000663824"/>
    </source>
</evidence>
<sequence length="429" mass="45589">MITTETNGTDETIEATDTEETTKTTDTEGATETIGKTKITGTTDTKGTTGTTDTEGTTGTTDTEGTTGTTNTEETLGTTDTDGTAEPTAIAVTGETSRLPNDTTVVITVTEETSRLAIVSTETTEAETSTVANDTTAAIVVSTASTNIHVVTTISYTSIATPTASTSTILTTTTATPTASTSTILTTTTATPKEKPPVTNNNDDLQKDNLRLKLGLGAGLGLGLLATTSLAIGLYNCYNRGVPEEQKNNIGKNNNTKISPENPPGFPSPVPSSLSAMSFISIDELTKLEKSDPVQDAPIVPCIITDQTSSRSDETFIEIYIEEDQVIPIGDIDGETHRILNSMASNVNDQMKSDFDKKRYLRVNSQSPTIHSTTPVSTKHKLFNSDTSYDLVIVSQENQQVYASSNTHPETIEPGICENIIHESRVAHF</sequence>
<gene>
    <name evidence="2" type="ORF">MBJ925_LOCUS5579</name>
</gene>
<organism evidence="2 3">
    <name type="scientific">Rotaria magnacalcarata</name>
    <dbReference type="NCBI Taxonomy" id="392030"/>
    <lineage>
        <taxon>Eukaryota</taxon>
        <taxon>Metazoa</taxon>
        <taxon>Spiralia</taxon>
        <taxon>Gnathifera</taxon>
        <taxon>Rotifera</taxon>
        <taxon>Eurotatoria</taxon>
        <taxon>Bdelloidea</taxon>
        <taxon>Philodinida</taxon>
        <taxon>Philodinidae</taxon>
        <taxon>Rotaria</taxon>
    </lineage>
</organism>
<reference evidence="2" key="1">
    <citation type="submission" date="2021-02" db="EMBL/GenBank/DDBJ databases">
        <authorList>
            <person name="Nowell W R."/>
        </authorList>
    </citation>
    <scope>NUCLEOTIDE SEQUENCE</scope>
</reference>
<evidence type="ECO:0000313" key="2">
    <source>
        <dbReference type="EMBL" id="CAF1944451.1"/>
    </source>
</evidence>
<evidence type="ECO:0000256" key="1">
    <source>
        <dbReference type="SAM" id="MobiDB-lite"/>
    </source>
</evidence>
<dbReference type="AlphaFoldDB" id="A0A816LLN2"/>
<proteinExistence type="predicted"/>
<accession>A0A816LLN2</accession>